<feature type="zinc finger region" description="RING-Gid-type" evidence="6">
    <location>
        <begin position="378"/>
        <end position="450"/>
    </location>
</feature>
<dbReference type="Proteomes" id="UP000751190">
    <property type="component" value="Unassembled WGS sequence"/>
</dbReference>
<evidence type="ECO:0000313" key="11">
    <source>
        <dbReference type="Proteomes" id="UP000751190"/>
    </source>
</evidence>
<keyword evidence="4 6" id="KW-0863">Zinc-finger</keyword>
<reference evidence="10" key="1">
    <citation type="submission" date="2021-05" db="EMBL/GenBank/DDBJ databases">
        <title>The genome of the haptophyte Pavlova lutheri (Diacronema luteri, Pavlovales) - a model for lipid biosynthesis in eukaryotic algae.</title>
        <authorList>
            <person name="Hulatt C.J."/>
            <person name="Posewitz M.C."/>
        </authorList>
    </citation>
    <scope>NUCLEOTIDE SEQUENCE</scope>
    <source>
        <strain evidence="10">NIVA-4/92</strain>
    </source>
</reference>
<evidence type="ECO:0000256" key="6">
    <source>
        <dbReference type="PROSITE-ProRule" id="PRU01215"/>
    </source>
</evidence>
<protein>
    <recommendedName>
        <fullName evidence="12">Macrophage erythroblast attacher</fullName>
    </recommendedName>
</protein>
<dbReference type="AlphaFoldDB" id="A0A8J6C7C7"/>
<evidence type="ECO:0000256" key="1">
    <source>
        <dbReference type="ARBA" id="ARBA00004496"/>
    </source>
</evidence>
<evidence type="ECO:0000256" key="4">
    <source>
        <dbReference type="ARBA" id="ARBA00022771"/>
    </source>
</evidence>
<sequence length="465" mass="48884">MAVPALDQPLIRVPAEQMSIACRAQHKRTEKELAAILDDVQQLGAAAAARSLHDDDARARIGALVGQLHGLKRKLEQGHAEQEVHLQRCKARLSSLAALAHAGRAHAGHASAHPLGSAGAFGACDAPCGGNGGAGAEVDMAPAHVDVDGEPARRAAGVEHAERTTRLLADYLHQVGLSETANALGAASGVDADVDGAMYAQAGAIVAALRRRECAPALAWAAEHRARLRRHHSDFEFLLRLQEFVELVRASERGRAIAYARAHFPAHSAAHMALIQRAMATTAFASAPVASAAYAPLFAESAWAALEARFVREHRLLNCAPERPPLLLALSAGLAALRNATCVEGGGGGDDHADADEEPDGAGLDAGVRRRRERASRCPACSRHLRPLAARLPCAHHTRSALLCELTGARMDEANPPYALPNGRVVSAAALGGLGDSLPSPSSLVLDARTGERFARANVRKVFIV</sequence>
<feature type="domain" description="RING-Gid-type" evidence="9">
    <location>
        <begin position="378"/>
        <end position="450"/>
    </location>
</feature>
<evidence type="ECO:0000256" key="3">
    <source>
        <dbReference type="ARBA" id="ARBA00022723"/>
    </source>
</evidence>
<dbReference type="PANTHER" id="PTHR12170">
    <property type="entry name" value="MACROPHAGE ERYTHROBLAST ATTACHER-RELATED"/>
    <property type="match status" value="1"/>
</dbReference>
<gene>
    <name evidence="10" type="ORF">KFE25_003440</name>
</gene>
<organism evidence="10 11">
    <name type="scientific">Diacronema lutheri</name>
    <name type="common">Unicellular marine alga</name>
    <name type="synonym">Monochrysis lutheri</name>
    <dbReference type="NCBI Taxonomy" id="2081491"/>
    <lineage>
        <taxon>Eukaryota</taxon>
        <taxon>Haptista</taxon>
        <taxon>Haptophyta</taxon>
        <taxon>Pavlovophyceae</taxon>
        <taxon>Pavlovales</taxon>
        <taxon>Pavlovaceae</taxon>
        <taxon>Diacronema</taxon>
    </lineage>
</organism>
<dbReference type="Pfam" id="PF10607">
    <property type="entry name" value="CTLH"/>
    <property type="match status" value="1"/>
</dbReference>
<accession>A0A8J6C7C7</accession>
<dbReference type="PROSITE" id="PS50897">
    <property type="entry name" value="CTLH"/>
    <property type="match status" value="1"/>
</dbReference>
<dbReference type="InterPro" id="IPR006594">
    <property type="entry name" value="LisH"/>
</dbReference>
<dbReference type="OrthoDB" id="1933455at2759"/>
<dbReference type="PROSITE" id="PS50896">
    <property type="entry name" value="LISH"/>
    <property type="match status" value="1"/>
</dbReference>
<comment type="caution">
    <text evidence="10">The sequence shown here is derived from an EMBL/GenBank/DDBJ whole genome shotgun (WGS) entry which is preliminary data.</text>
</comment>
<keyword evidence="2" id="KW-0963">Cytoplasm</keyword>
<evidence type="ECO:0000256" key="2">
    <source>
        <dbReference type="ARBA" id="ARBA00022490"/>
    </source>
</evidence>
<evidence type="ECO:0000313" key="10">
    <source>
        <dbReference type="EMBL" id="KAG8464377.1"/>
    </source>
</evidence>
<keyword evidence="5" id="KW-0862">Zinc</keyword>
<keyword evidence="11" id="KW-1185">Reference proteome</keyword>
<dbReference type="InterPro" id="IPR045098">
    <property type="entry name" value="Fyv10_fam"/>
</dbReference>
<evidence type="ECO:0000259" key="8">
    <source>
        <dbReference type="PROSITE" id="PS50897"/>
    </source>
</evidence>
<dbReference type="GO" id="GO:0005634">
    <property type="term" value="C:nucleus"/>
    <property type="evidence" value="ECO:0007669"/>
    <property type="project" value="TreeGrafter"/>
</dbReference>
<dbReference type="InterPro" id="IPR024964">
    <property type="entry name" value="CTLH/CRA"/>
</dbReference>
<dbReference type="GO" id="GO:0061630">
    <property type="term" value="F:ubiquitin protein ligase activity"/>
    <property type="evidence" value="ECO:0007669"/>
    <property type="project" value="InterPro"/>
</dbReference>
<dbReference type="GO" id="GO:0034657">
    <property type="term" value="C:GID complex"/>
    <property type="evidence" value="ECO:0007669"/>
    <property type="project" value="TreeGrafter"/>
</dbReference>
<dbReference type="InterPro" id="IPR044063">
    <property type="entry name" value="ZF_RING_GID"/>
</dbReference>
<evidence type="ECO:0000259" key="9">
    <source>
        <dbReference type="PROSITE" id="PS51867"/>
    </source>
</evidence>
<evidence type="ECO:0000256" key="7">
    <source>
        <dbReference type="SAM" id="MobiDB-lite"/>
    </source>
</evidence>
<dbReference type="GO" id="GO:0043161">
    <property type="term" value="P:proteasome-mediated ubiquitin-dependent protein catabolic process"/>
    <property type="evidence" value="ECO:0007669"/>
    <property type="project" value="InterPro"/>
</dbReference>
<dbReference type="GO" id="GO:0005737">
    <property type="term" value="C:cytoplasm"/>
    <property type="evidence" value="ECO:0007669"/>
    <property type="project" value="UniProtKB-SubCell"/>
</dbReference>
<dbReference type="InterPro" id="IPR006595">
    <property type="entry name" value="CTLH_C"/>
</dbReference>
<feature type="region of interest" description="Disordered" evidence="7">
    <location>
        <begin position="347"/>
        <end position="369"/>
    </location>
</feature>
<dbReference type="PANTHER" id="PTHR12170:SF2">
    <property type="entry name" value="E3 UBIQUITIN-PROTEIN TRANSFERASE MAEA"/>
    <property type="match status" value="1"/>
</dbReference>
<dbReference type="OMA" id="ANHETAR"/>
<feature type="domain" description="CTLH" evidence="8">
    <location>
        <begin position="198"/>
        <end position="255"/>
    </location>
</feature>
<evidence type="ECO:0000256" key="5">
    <source>
        <dbReference type="ARBA" id="ARBA00022833"/>
    </source>
</evidence>
<proteinExistence type="predicted"/>
<dbReference type="EMBL" id="JAGTXO010000013">
    <property type="protein sequence ID" value="KAG8464377.1"/>
    <property type="molecule type" value="Genomic_DNA"/>
</dbReference>
<name>A0A8J6C7C7_DIALT</name>
<dbReference type="GO" id="GO:0008270">
    <property type="term" value="F:zinc ion binding"/>
    <property type="evidence" value="ECO:0007669"/>
    <property type="project" value="UniProtKB-KW"/>
</dbReference>
<comment type="subcellular location">
    <subcellularLocation>
        <location evidence="1">Cytoplasm</location>
    </subcellularLocation>
</comment>
<evidence type="ECO:0008006" key="12">
    <source>
        <dbReference type="Google" id="ProtNLM"/>
    </source>
</evidence>
<dbReference type="SMART" id="SM00668">
    <property type="entry name" value="CTLH"/>
    <property type="match status" value="1"/>
</dbReference>
<keyword evidence="3" id="KW-0479">Metal-binding</keyword>
<dbReference type="PROSITE" id="PS51867">
    <property type="entry name" value="ZF_RING_GID"/>
    <property type="match status" value="1"/>
</dbReference>